<keyword evidence="1" id="KW-0472">Membrane</keyword>
<keyword evidence="3" id="KW-1185">Reference proteome</keyword>
<organism evidence="2 3">
    <name type="scientific">Thlaspi arvense</name>
    <name type="common">Field penny-cress</name>
    <dbReference type="NCBI Taxonomy" id="13288"/>
    <lineage>
        <taxon>Eukaryota</taxon>
        <taxon>Viridiplantae</taxon>
        <taxon>Streptophyta</taxon>
        <taxon>Embryophyta</taxon>
        <taxon>Tracheophyta</taxon>
        <taxon>Spermatophyta</taxon>
        <taxon>Magnoliopsida</taxon>
        <taxon>eudicotyledons</taxon>
        <taxon>Gunneridae</taxon>
        <taxon>Pentapetalae</taxon>
        <taxon>rosids</taxon>
        <taxon>malvids</taxon>
        <taxon>Brassicales</taxon>
        <taxon>Brassicaceae</taxon>
        <taxon>Thlaspideae</taxon>
        <taxon>Thlaspi</taxon>
    </lineage>
</organism>
<accession>A0AAU9RMD6</accession>
<sequence>MYIFQMLNANRARSQPRSTRSVSLGGMDYADPKKKNNVVGKVLLAATLTTLCIIMLKQSPSFTSPSLTNTQVLTGINMR</sequence>
<keyword evidence="1" id="KW-0812">Transmembrane</keyword>
<reference evidence="2 3" key="1">
    <citation type="submission" date="2022-03" db="EMBL/GenBank/DDBJ databases">
        <authorList>
            <person name="Nunn A."/>
            <person name="Chopra R."/>
            <person name="Nunn A."/>
            <person name="Contreras Garrido A."/>
        </authorList>
    </citation>
    <scope>NUCLEOTIDE SEQUENCE [LARGE SCALE GENOMIC DNA]</scope>
</reference>
<comment type="caution">
    <text evidence="2">The sequence shown here is derived from an EMBL/GenBank/DDBJ whole genome shotgun (WGS) entry which is preliminary data.</text>
</comment>
<dbReference type="Proteomes" id="UP000836841">
    <property type="component" value="Unassembled WGS sequence"/>
</dbReference>
<feature type="transmembrane region" description="Helical" evidence="1">
    <location>
        <begin position="38"/>
        <end position="56"/>
    </location>
</feature>
<dbReference type="AlphaFoldDB" id="A0AAU9RMD6"/>
<dbReference type="EMBL" id="CAJVSB020000199">
    <property type="protein sequence ID" value="CAH2042846.1"/>
    <property type="molecule type" value="Genomic_DNA"/>
</dbReference>
<keyword evidence="1" id="KW-1133">Transmembrane helix</keyword>
<name>A0AAU9RMD6_THLAR</name>
<evidence type="ECO:0000313" key="2">
    <source>
        <dbReference type="EMBL" id="CAH2042846.1"/>
    </source>
</evidence>
<proteinExistence type="predicted"/>
<gene>
    <name evidence="2" type="ORF">TAV2_LOCUS4819</name>
</gene>
<evidence type="ECO:0000313" key="3">
    <source>
        <dbReference type="Proteomes" id="UP000836841"/>
    </source>
</evidence>
<evidence type="ECO:0000256" key="1">
    <source>
        <dbReference type="SAM" id="Phobius"/>
    </source>
</evidence>
<protein>
    <submittedName>
        <fullName evidence="2">Uncharacterized protein</fullName>
    </submittedName>
</protein>